<dbReference type="GO" id="GO:0006355">
    <property type="term" value="P:regulation of DNA-templated transcription"/>
    <property type="evidence" value="ECO:0007669"/>
    <property type="project" value="InterPro"/>
</dbReference>
<comment type="subcellular location">
    <subcellularLocation>
        <location evidence="3">Nucleus</location>
    </subcellularLocation>
    <subcellularLocation>
        <location evidence="3">Cytoplasm</location>
    </subcellularLocation>
</comment>
<feature type="domain" description="YEATS" evidence="5">
    <location>
        <begin position="1"/>
        <end position="136"/>
    </location>
</feature>
<dbReference type="PANTHER" id="PTHR23195">
    <property type="entry name" value="YEATS DOMAIN"/>
    <property type="match status" value="1"/>
</dbReference>
<feature type="region of interest" description="Disordered" evidence="4">
    <location>
        <begin position="141"/>
        <end position="320"/>
    </location>
</feature>
<keyword evidence="7" id="KW-1185">Reference proteome</keyword>
<organism evidence="6 7">
    <name type="scientific">Tieghemiomyces parasiticus</name>
    <dbReference type="NCBI Taxonomy" id="78921"/>
    <lineage>
        <taxon>Eukaryota</taxon>
        <taxon>Fungi</taxon>
        <taxon>Fungi incertae sedis</taxon>
        <taxon>Zoopagomycota</taxon>
        <taxon>Kickxellomycotina</taxon>
        <taxon>Dimargaritomycetes</taxon>
        <taxon>Dimargaritales</taxon>
        <taxon>Dimargaritaceae</taxon>
        <taxon>Tieghemiomyces</taxon>
    </lineage>
</organism>
<keyword evidence="3" id="KW-0804">Transcription</keyword>
<keyword evidence="3" id="KW-0963">Cytoplasm</keyword>
<dbReference type="AlphaFoldDB" id="A0A9W8ACC9"/>
<keyword evidence="3" id="KW-0805">Transcription regulation</keyword>
<keyword evidence="3" id="KW-0010">Activator</keyword>
<keyword evidence="3" id="KW-0227">DNA damage</keyword>
<feature type="compositionally biased region" description="Basic and acidic residues" evidence="4">
    <location>
        <begin position="173"/>
        <end position="182"/>
    </location>
</feature>
<sequence>MSVVHREVVVITSNEIPKNPERVEGIPIRNWSVLLADRDPRTQALRYDLPYIAAVVFELHPTFPNPKPTIREAPFQLLETGWGEFDLKIHVYFQDENVPSFTFQHDLNFRRKRYEMSYTLDILSPDPHLLTLLDASYPTRDVQPHKLSTAGPKTKRKEKKKPAPASPSFADNRVPEAKHESGLRPGKYSADASVTAKAAHRFSPYPDDADQRDIHYTPGRSALTPARINPFTASQGATATPNYGTSAGSSPLTSLASPATPAHPSGGTTDPFQPAPRPRTAENVAPSVSHSTTMDLSDSAAGGSGDVRRMGPEPELISSDSELWRRMSALAERLQNLPLDGMAETVEVVRQLRLPTSYVNESLGDEFHFDLFTLPDELLDRLWAITSKYLGPPDVNFVANGHGASPGNHGPGTNGGAATTTTTTALYGGDYHSTSDTNSSGGGVNSVLVQ</sequence>
<dbReference type="InterPro" id="IPR055129">
    <property type="entry name" value="YEATS_dom"/>
</dbReference>
<feature type="compositionally biased region" description="Polar residues" evidence="4">
    <location>
        <begin position="231"/>
        <end position="257"/>
    </location>
</feature>
<dbReference type="PROSITE" id="PS51037">
    <property type="entry name" value="YEATS"/>
    <property type="match status" value="1"/>
</dbReference>
<dbReference type="Pfam" id="PF03366">
    <property type="entry name" value="YEATS"/>
    <property type="match status" value="1"/>
</dbReference>
<comment type="caution">
    <text evidence="6">The sequence shown here is derived from an EMBL/GenBank/DDBJ whole genome shotgun (WGS) entry which is preliminary data.</text>
</comment>
<comment type="similarity">
    <text evidence="3">Belongs to the YAF9 family.</text>
</comment>
<evidence type="ECO:0000256" key="2">
    <source>
        <dbReference type="PROSITE-ProRule" id="PRU00376"/>
    </source>
</evidence>
<reference evidence="6" key="1">
    <citation type="submission" date="2022-07" db="EMBL/GenBank/DDBJ databases">
        <title>Phylogenomic reconstructions and comparative analyses of Kickxellomycotina fungi.</title>
        <authorList>
            <person name="Reynolds N.K."/>
            <person name="Stajich J.E."/>
            <person name="Barry K."/>
            <person name="Grigoriev I.V."/>
            <person name="Crous P."/>
            <person name="Smith M.E."/>
        </authorList>
    </citation>
    <scope>NUCLEOTIDE SEQUENCE</scope>
    <source>
        <strain evidence="6">RSA 861</strain>
    </source>
</reference>
<feature type="compositionally biased region" description="Polar residues" evidence="4">
    <location>
        <begin position="286"/>
        <end position="296"/>
    </location>
</feature>
<keyword evidence="3" id="KW-0156">Chromatin regulator</keyword>
<evidence type="ECO:0000256" key="1">
    <source>
        <dbReference type="ARBA" id="ARBA00023242"/>
    </source>
</evidence>
<proteinExistence type="inferred from homology"/>
<dbReference type="GO" id="GO:0005737">
    <property type="term" value="C:cytoplasm"/>
    <property type="evidence" value="ECO:0007669"/>
    <property type="project" value="UniProtKB-SubCell"/>
</dbReference>
<keyword evidence="1 2" id="KW-0539">Nucleus</keyword>
<keyword evidence="3" id="KW-0175">Coiled coil</keyword>
<evidence type="ECO:0000259" key="5">
    <source>
        <dbReference type="PROSITE" id="PS51037"/>
    </source>
</evidence>
<protein>
    <recommendedName>
        <fullName evidence="3">Protein AF-9 homolog</fullName>
    </recommendedName>
</protein>
<gene>
    <name evidence="6" type="primary">tfg3_1</name>
    <name evidence="3" type="synonym">YAF9</name>
    <name evidence="6" type="ORF">IWQ60_002345</name>
</gene>
<feature type="compositionally biased region" description="Basic residues" evidence="4">
    <location>
        <begin position="153"/>
        <end position="162"/>
    </location>
</feature>
<comment type="subunit">
    <text evidence="3">Component of the SWR1 chromatin-remodeling complex and of the NuA4 histone acetyltransferase complex.</text>
</comment>
<evidence type="ECO:0000313" key="6">
    <source>
        <dbReference type="EMBL" id="KAJ1928135.1"/>
    </source>
</evidence>
<dbReference type="GO" id="GO:0006325">
    <property type="term" value="P:chromatin organization"/>
    <property type="evidence" value="ECO:0007669"/>
    <property type="project" value="UniProtKB-KW"/>
</dbReference>
<dbReference type="GO" id="GO:0006281">
    <property type="term" value="P:DNA repair"/>
    <property type="evidence" value="ECO:0007669"/>
    <property type="project" value="UniProtKB-UniRule"/>
</dbReference>
<evidence type="ECO:0000313" key="7">
    <source>
        <dbReference type="Proteomes" id="UP001150569"/>
    </source>
</evidence>
<dbReference type="EMBL" id="JANBPT010000087">
    <property type="protein sequence ID" value="KAJ1928135.1"/>
    <property type="molecule type" value="Genomic_DNA"/>
</dbReference>
<evidence type="ECO:0000256" key="3">
    <source>
        <dbReference type="RuleBase" id="RU367117"/>
    </source>
</evidence>
<dbReference type="Proteomes" id="UP001150569">
    <property type="component" value="Unassembled WGS sequence"/>
</dbReference>
<evidence type="ECO:0000256" key="4">
    <source>
        <dbReference type="SAM" id="MobiDB-lite"/>
    </source>
</evidence>
<feature type="compositionally biased region" description="Low complexity" evidence="4">
    <location>
        <begin position="416"/>
        <end position="429"/>
    </location>
</feature>
<feature type="region of interest" description="Disordered" evidence="4">
    <location>
        <begin position="400"/>
        <end position="450"/>
    </location>
</feature>
<comment type="function">
    <text evidence="3">Component of the SWR1 complex which mediates the ATP-dependent exchange of histone H2A for an H2A variant leading to transcriptional regulation of selected genes by chromatin remodeling. Component of the NuA4 histone acetyltransferase complex which is involved in transcriptional activation of selected genes principally by acetylation of nucleosomal histones H4 and H2A. The NuA4 complex is also involved in DNA repair. Yaf9 may also be required for viability in conditions in which the structural integrity of the spindle is compromised.</text>
</comment>
<name>A0A9W8ACC9_9FUNG</name>
<dbReference type="OrthoDB" id="1741717at2759"/>
<dbReference type="InterPro" id="IPR005033">
    <property type="entry name" value="YEATS"/>
</dbReference>
<keyword evidence="3" id="KW-0234">DNA repair</keyword>
<dbReference type="InterPro" id="IPR038704">
    <property type="entry name" value="YEAST_sf"/>
</dbReference>
<comment type="domain">
    <text evidence="3">The coiled-coil domain is required for assembly into the NuA4 complex.</text>
</comment>
<dbReference type="Gene3D" id="2.60.40.1970">
    <property type="entry name" value="YEATS domain"/>
    <property type="match status" value="1"/>
</dbReference>
<dbReference type="GO" id="GO:0000812">
    <property type="term" value="C:Swr1 complex"/>
    <property type="evidence" value="ECO:0007669"/>
    <property type="project" value="UniProtKB-UniRule"/>
</dbReference>
<accession>A0A9W8ACC9</accession>